<dbReference type="SUPFAM" id="SSF52540">
    <property type="entry name" value="P-loop containing nucleoside triphosphate hydrolases"/>
    <property type="match status" value="1"/>
</dbReference>
<dbReference type="PANTHER" id="PTHR43514:SF10">
    <property type="entry name" value="MOLYBDENUM IMPORT ATP-BINDING PROTEIN MODC 2"/>
    <property type="match status" value="1"/>
</dbReference>
<dbReference type="Pfam" id="PF03459">
    <property type="entry name" value="TOBE"/>
    <property type="match status" value="1"/>
</dbReference>
<evidence type="ECO:0000256" key="5">
    <source>
        <dbReference type="ARBA" id="ARBA00022741"/>
    </source>
</evidence>
<evidence type="ECO:0000256" key="6">
    <source>
        <dbReference type="ARBA" id="ARBA00022840"/>
    </source>
</evidence>
<evidence type="ECO:0000256" key="9">
    <source>
        <dbReference type="PROSITE-ProRule" id="PRU01213"/>
    </source>
</evidence>
<keyword evidence="1" id="KW-0813">Transport</keyword>
<dbReference type="Gene3D" id="3.40.50.300">
    <property type="entry name" value="P-loop containing nucleotide triphosphate hydrolases"/>
    <property type="match status" value="1"/>
</dbReference>
<evidence type="ECO:0000256" key="3">
    <source>
        <dbReference type="ARBA" id="ARBA00022505"/>
    </source>
</evidence>
<comment type="caution">
    <text evidence="12">The sequence shown here is derived from an EMBL/GenBank/DDBJ whole genome shotgun (WGS) entry which is preliminary data.</text>
</comment>
<dbReference type="InterPro" id="IPR008995">
    <property type="entry name" value="Mo/tungstate-bd_C_term_dom"/>
</dbReference>
<dbReference type="GO" id="GO:0005524">
    <property type="term" value="F:ATP binding"/>
    <property type="evidence" value="ECO:0007669"/>
    <property type="project" value="UniProtKB-KW"/>
</dbReference>
<evidence type="ECO:0000256" key="7">
    <source>
        <dbReference type="ARBA" id="ARBA00022967"/>
    </source>
</evidence>
<feature type="domain" description="ABC transporter" evidence="10">
    <location>
        <begin position="1"/>
        <end position="234"/>
    </location>
</feature>
<dbReference type="InterPro" id="IPR003593">
    <property type="entry name" value="AAA+_ATPase"/>
</dbReference>
<dbReference type="Pfam" id="PF00005">
    <property type="entry name" value="ABC_tran"/>
    <property type="match status" value="1"/>
</dbReference>
<dbReference type="InterPro" id="IPR027417">
    <property type="entry name" value="P-loop_NTPase"/>
</dbReference>
<dbReference type="InterPro" id="IPR003439">
    <property type="entry name" value="ABC_transporter-like_ATP-bd"/>
</dbReference>
<dbReference type="InterPro" id="IPR005116">
    <property type="entry name" value="Transp-assoc_OB_typ1"/>
</dbReference>
<dbReference type="InterPro" id="IPR050334">
    <property type="entry name" value="Molybdenum_import_ModC"/>
</dbReference>
<dbReference type="GO" id="GO:0140359">
    <property type="term" value="F:ABC-type transporter activity"/>
    <property type="evidence" value="ECO:0007669"/>
    <property type="project" value="InterPro"/>
</dbReference>
<gene>
    <name evidence="12" type="ORF">DFQ59_103247</name>
</gene>
<dbReference type="PROSITE" id="PS50893">
    <property type="entry name" value="ABC_TRANSPORTER_2"/>
    <property type="match status" value="1"/>
</dbReference>
<keyword evidence="4" id="KW-0997">Cell inner membrane</keyword>
<dbReference type="SMART" id="SM00382">
    <property type="entry name" value="AAA"/>
    <property type="match status" value="1"/>
</dbReference>
<dbReference type="NCBIfam" id="TIGR02142">
    <property type="entry name" value="modC_ABC"/>
    <property type="match status" value="1"/>
</dbReference>
<keyword evidence="13" id="KW-1185">Reference proteome</keyword>
<dbReference type="GO" id="GO:0016887">
    <property type="term" value="F:ATP hydrolysis activity"/>
    <property type="evidence" value="ECO:0007669"/>
    <property type="project" value="InterPro"/>
</dbReference>
<keyword evidence="7" id="KW-1278">Translocase</keyword>
<evidence type="ECO:0000256" key="8">
    <source>
        <dbReference type="ARBA" id="ARBA00023136"/>
    </source>
</evidence>
<dbReference type="GO" id="GO:0016020">
    <property type="term" value="C:membrane"/>
    <property type="evidence" value="ECO:0007669"/>
    <property type="project" value="InterPro"/>
</dbReference>
<sequence>MSLQVRYRLQRGAFRLDAAFEAPGRGVTALFGRSGSGKTLLLRCIAGLEQAEAGFLRLGETPWEDSGTGLRLPPNHRRVGYVFQEAALFPHLSVRGNLHYGLRRTPAEERRIDEAQAVEWLGIGHLLGRRPATLSGGERQRVAIARALLAGPRLLLMDEPLAALDREAKAAILPYLERLHEVLPVPVLYVSHSLDEVVRLADHLVLIGAGRVQGSGPVAELLTRLDLPLAHGEGAAAVVEARVAAHDPEFHLSYLDFPGGRFSVRAVEAPVGARHRLRILAKDVSLALEAPRASSILNVFPARVGAIVEEGPAQRIVQLEAGGIRLLSRITAKSASLLGLRPGLELFAQIKSVAIID</sequence>
<name>A0A369CBL5_9GAMM</name>
<evidence type="ECO:0000256" key="1">
    <source>
        <dbReference type="ARBA" id="ARBA00022448"/>
    </source>
</evidence>
<accession>A0A369CBL5</accession>
<proteinExistence type="predicted"/>
<dbReference type="InterPro" id="IPR017871">
    <property type="entry name" value="ABC_transporter-like_CS"/>
</dbReference>
<evidence type="ECO:0000259" key="11">
    <source>
        <dbReference type="PROSITE" id="PS51866"/>
    </source>
</evidence>
<evidence type="ECO:0000256" key="4">
    <source>
        <dbReference type="ARBA" id="ARBA00022519"/>
    </source>
</evidence>
<keyword evidence="5" id="KW-0547">Nucleotide-binding</keyword>
<keyword evidence="2" id="KW-1003">Cell membrane</keyword>
<protein>
    <submittedName>
        <fullName evidence="12">Molybdate transport system ATP-binding protein</fullName>
    </submittedName>
</protein>
<reference evidence="12 13" key="1">
    <citation type="submission" date="2018-07" db="EMBL/GenBank/DDBJ databases">
        <title>Genomic Encyclopedia of Type Strains, Phase IV (KMG-IV): sequencing the most valuable type-strain genomes for metagenomic binning, comparative biology and taxonomic classification.</title>
        <authorList>
            <person name="Goeker M."/>
        </authorList>
    </citation>
    <scope>NUCLEOTIDE SEQUENCE [LARGE SCALE GENOMIC DNA]</scope>
    <source>
        <strain evidence="12 13">DSM 26407</strain>
    </source>
</reference>
<keyword evidence="8" id="KW-0472">Membrane</keyword>
<dbReference type="PANTHER" id="PTHR43514">
    <property type="entry name" value="ABC TRANSPORTER I FAMILY MEMBER 10"/>
    <property type="match status" value="1"/>
</dbReference>
<keyword evidence="6 12" id="KW-0067">ATP-binding</keyword>
<evidence type="ECO:0000313" key="12">
    <source>
        <dbReference type="EMBL" id="RCX31279.1"/>
    </source>
</evidence>
<dbReference type="PROSITE" id="PS00211">
    <property type="entry name" value="ABC_TRANSPORTER_1"/>
    <property type="match status" value="1"/>
</dbReference>
<dbReference type="PROSITE" id="PS51866">
    <property type="entry name" value="MOP"/>
    <property type="match status" value="1"/>
</dbReference>
<dbReference type="EMBL" id="QPJY01000003">
    <property type="protein sequence ID" value="RCX31279.1"/>
    <property type="molecule type" value="Genomic_DNA"/>
</dbReference>
<dbReference type="Proteomes" id="UP000252707">
    <property type="component" value="Unassembled WGS sequence"/>
</dbReference>
<organism evidence="12 13">
    <name type="scientific">Thioalbus denitrificans</name>
    <dbReference type="NCBI Taxonomy" id="547122"/>
    <lineage>
        <taxon>Bacteria</taxon>
        <taxon>Pseudomonadati</taxon>
        <taxon>Pseudomonadota</taxon>
        <taxon>Gammaproteobacteria</taxon>
        <taxon>Chromatiales</taxon>
        <taxon>Ectothiorhodospiraceae</taxon>
        <taxon>Thioalbus</taxon>
    </lineage>
</organism>
<keyword evidence="3 9" id="KW-0500">Molybdenum</keyword>
<dbReference type="RefSeq" id="WP_114279451.1">
    <property type="nucleotide sequence ID" value="NZ_QPJY01000003.1"/>
</dbReference>
<dbReference type="AlphaFoldDB" id="A0A369CBL5"/>
<dbReference type="InterPro" id="IPR011868">
    <property type="entry name" value="ModC_ABC_ATP-bd"/>
</dbReference>
<evidence type="ECO:0000256" key="2">
    <source>
        <dbReference type="ARBA" id="ARBA00022475"/>
    </source>
</evidence>
<dbReference type="Gene3D" id="2.40.50.100">
    <property type="match status" value="1"/>
</dbReference>
<dbReference type="SUPFAM" id="SSF50331">
    <property type="entry name" value="MOP-like"/>
    <property type="match status" value="1"/>
</dbReference>
<dbReference type="InterPro" id="IPR004606">
    <property type="entry name" value="Mop_domain"/>
</dbReference>
<dbReference type="OrthoDB" id="9802264at2"/>
<evidence type="ECO:0000259" key="10">
    <source>
        <dbReference type="PROSITE" id="PS50893"/>
    </source>
</evidence>
<evidence type="ECO:0000313" key="13">
    <source>
        <dbReference type="Proteomes" id="UP000252707"/>
    </source>
</evidence>
<feature type="domain" description="Mop" evidence="11">
    <location>
        <begin position="293"/>
        <end position="357"/>
    </location>
</feature>
<dbReference type="GO" id="GO:0015098">
    <property type="term" value="F:molybdate ion transmembrane transporter activity"/>
    <property type="evidence" value="ECO:0007669"/>
    <property type="project" value="InterPro"/>
</dbReference>